<dbReference type="InterPro" id="IPR002018">
    <property type="entry name" value="CarbesteraseB"/>
</dbReference>
<gene>
    <name evidence="8" type="primary">mtr-12</name>
    <name evidence="8" type="ORF">Forpi1262_v001986</name>
</gene>
<evidence type="ECO:0000259" key="6">
    <source>
        <dbReference type="Pfam" id="PF00135"/>
    </source>
</evidence>
<feature type="transmembrane region" description="Helical" evidence="5">
    <location>
        <begin position="402"/>
        <end position="426"/>
    </location>
</feature>
<evidence type="ECO:0000256" key="5">
    <source>
        <dbReference type="SAM" id="Phobius"/>
    </source>
</evidence>
<dbReference type="Pfam" id="PF00135">
    <property type="entry name" value="COesterase"/>
    <property type="match status" value="1"/>
</dbReference>
<dbReference type="PANTHER" id="PTHR11559">
    <property type="entry name" value="CARBOXYLESTERASE"/>
    <property type="match status" value="1"/>
</dbReference>
<evidence type="ECO:0000256" key="4">
    <source>
        <dbReference type="ARBA" id="ARBA00023136"/>
    </source>
</evidence>
<feature type="transmembrane region" description="Helical" evidence="5">
    <location>
        <begin position="296"/>
        <end position="317"/>
    </location>
</feature>
<evidence type="ECO:0000256" key="1">
    <source>
        <dbReference type="ARBA" id="ARBA00004370"/>
    </source>
</evidence>
<feature type="transmembrane region" description="Helical" evidence="5">
    <location>
        <begin position="63"/>
        <end position="84"/>
    </location>
</feature>
<feature type="domain" description="Carboxylesterase type B" evidence="6">
    <location>
        <begin position="437"/>
        <end position="678"/>
    </location>
</feature>
<dbReference type="GO" id="GO:0016020">
    <property type="term" value="C:membrane"/>
    <property type="evidence" value="ECO:0007669"/>
    <property type="project" value="UniProtKB-SubCell"/>
</dbReference>
<sequence length="691" mass="75459">MPSQGGDVHDSNEIVHDAVFGEISEDGPDYRNVGWIGSSVLMMKIQIGLGVLALPAAFNDVGLIPGVILLSFVGGIVTWTAWVVGGFKLRHREVYGIDEAVQFMFGRVAREAFGFIFCLFWVFAAGSGMLGISIGLNAITSHGACTAAFVGVAAFLGFSIASIRTLGRLAWFAWFGLVCLLAAIFTVSISVSVQDRPDAAPQDGDWVSDYKLVNRPTFTGAMNAISTFLMAYSAIPGFFPIAAEMRNPRLYTRSLILCHTVVSIVYIVIGCIVYYYCGSYVSSPALGSAGKLMKKICYGLSLPGLIVTTVLTIHFASKYIFLRILKGTEHLNKGTLRHWATWFSCTFGCATVSYIIASAVPSFGSLASLIGAFFGTLLCIQPMGCMWLYDNWSAGKQDRSRWWMLQVCWSGFVIVVGTIILVGGTYGSVLSIKEQPATKSSAAESEDCLLMGILVPESPEGAKLPVLVNIHGGAWSMCIQYRLGAAGFLAGDDVKQDESRKVGLLDQRAALTWVQDNIHHFGGDRNKVTITGGCAGGGSVMMQLLFKGSEQNAPFRTAIPEYPWMAPMYSNDWLNQQYSGLLSAANCTDLACLRQISVDEFQAAAKVASIAAYDQSKFPYGTFYWNPTVDGKIIRDYPTRELQNGHFSKVPVLVDREGYEGYFFTNPYTQNETDEAEYLRDLLLEELRIPP</sequence>
<feature type="transmembrane region" description="Helical" evidence="5">
    <location>
        <begin position="338"/>
        <end position="360"/>
    </location>
</feature>
<feature type="transmembrane region" description="Helical" evidence="5">
    <location>
        <begin position="221"/>
        <end position="243"/>
    </location>
</feature>
<feature type="transmembrane region" description="Helical" evidence="5">
    <location>
        <begin position="138"/>
        <end position="158"/>
    </location>
</feature>
<dbReference type="Proteomes" id="UP000693942">
    <property type="component" value="Unassembled WGS sequence"/>
</dbReference>
<keyword evidence="4 5" id="KW-0472">Membrane</keyword>
<reference evidence="8" key="1">
    <citation type="submission" date="2021-04" db="EMBL/GenBank/DDBJ databases">
        <title>First draft genome resource for Brassicaceae pathogens Fusarium oxysporum f. sp. raphani and Fusarium oxysporum f. sp. rapae.</title>
        <authorList>
            <person name="Asai S."/>
        </authorList>
    </citation>
    <scope>NUCLEOTIDE SEQUENCE</scope>
    <source>
        <strain evidence="8">Tf1262</strain>
    </source>
</reference>
<evidence type="ECO:0000256" key="2">
    <source>
        <dbReference type="ARBA" id="ARBA00022692"/>
    </source>
</evidence>
<evidence type="ECO:0000313" key="9">
    <source>
        <dbReference type="Proteomes" id="UP000693942"/>
    </source>
</evidence>
<dbReference type="AlphaFoldDB" id="A0A8J5US70"/>
<evidence type="ECO:0000256" key="3">
    <source>
        <dbReference type="ARBA" id="ARBA00022989"/>
    </source>
</evidence>
<comment type="subcellular location">
    <subcellularLocation>
        <location evidence="1">Membrane</location>
    </subcellularLocation>
</comment>
<evidence type="ECO:0000259" key="7">
    <source>
        <dbReference type="Pfam" id="PF01490"/>
    </source>
</evidence>
<proteinExistence type="predicted"/>
<feature type="transmembrane region" description="Helical" evidence="5">
    <location>
        <begin position="366"/>
        <end position="390"/>
    </location>
</feature>
<protein>
    <submittedName>
        <fullName evidence="8">N amino acid transport system protein</fullName>
    </submittedName>
</protein>
<feature type="transmembrane region" description="Helical" evidence="5">
    <location>
        <begin position="112"/>
        <end position="132"/>
    </location>
</feature>
<dbReference type="EMBL" id="JAELUR010000001">
    <property type="protein sequence ID" value="KAG7437196.1"/>
    <property type="molecule type" value="Genomic_DNA"/>
</dbReference>
<keyword evidence="2 5" id="KW-0812">Transmembrane</keyword>
<dbReference type="Pfam" id="PF01490">
    <property type="entry name" value="Aa_trans"/>
    <property type="match status" value="1"/>
</dbReference>
<keyword evidence="3 5" id="KW-1133">Transmembrane helix</keyword>
<feature type="transmembrane region" description="Helical" evidence="5">
    <location>
        <begin position="255"/>
        <end position="276"/>
    </location>
</feature>
<feature type="transmembrane region" description="Helical" evidence="5">
    <location>
        <begin position="170"/>
        <end position="191"/>
    </location>
</feature>
<evidence type="ECO:0000313" key="8">
    <source>
        <dbReference type="EMBL" id="KAG7437196.1"/>
    </source>
</evidence>
<comment type="caution">
    <text evidence="8">The sequence shown here is derived from an EMBL/GenBank/DDBJ whole genome shotgun (WGS) entry which is preliminary data.</text>
</comment>
<organism evidence="8 9">
    <name type="scientific">Fusarium oxysporum f. sp. raphani</name>
    <dbReference type="NCBI Taxonomy" id="96318"/>
    <lineage>
        <taxon>Eukaryota</taxon>
        <taxon>Fungi</taxon>
        <taxon>Dikarya</taxon>
        <taxon>Ascomycota</taxon>
        <taxon>Pezizomycotina</taxon>
        <taxon>Sordariomycetes</taxon>
        <taxon>Hypocreomycetidae</taxon>
        <taxon>Hypocreales</taxon>
        <taxon>Nectriaceae</taxon>
        <taxon>Fusarium</taxon>
        <taxon>Fusarium oxysporum species complex</taxon>
    </lineage>
</organism>
<feature type="domain" description="Amino acid transporter transmembrane" evidence="7">
    <location>
        <begin position="33"/>
        <end position="429"/>
    </location>
</feature>
<dbReference type="InterPro" id="IPR050309">
    <property type="entry name" value="Type-B_Carboxylest/Lipase"/>
</dbReference>
<accession>A0A8J5US70</accession>
<dbReference type="InterPro" id="IPR013057">
    <property type="entry name" value="AA_transpt_TM"/>
</dbReference>
<name>A0A8J5US70_FUSOX</name>